<evidence type="ECO:0000256" key="1">
    <source>
        <dbReference type="SAM" id="Phobius"/>
    </source>
</evidence>
<feature type="transmembrane region" description="Helical" evidence="1">
    <location>
        <begin position="30"/>
        <end position="49"/>
    </location>
</feature>
<keyword evidence="1" id="KW-0812">Transmembrane</keyword>
<accession>A0A9X3S1S4</accession>
<dbReference type="RefSeq" id="WP_270040657.1">
    <property type="nucleotide sequence ID" value="NZ_JAPDOD010000012.1"/>
</dbReference>
<keyword evidence="1" id="KW-1133">Transmembrane helix</keyword>
<reference evidence="2" key="1">
    <citation type="submission" date="2022-10" db="EMBL/GenBank/DDBJ databases">
        <title>The WGS of Solirubrobacter ginsenosidimutans DSM 21036.</title>
        <authorList>
            <person name="Jiang Z."/>
        </authorList>
    </citation>
    <scope>NUCLEOTIDE SEQUENCE</scope>
    <source>
        <strain evidence="2">DSM 21036</strain>
    </source>
</reference>
<keyword evidence="1" id="KW-0472">Membrane</keyword>
<sequence length="57" mass="5702">MPGWVQLFVVVAVAAAIVLVAHLAGVPGRWAPLVIGGALGLMTALVAGAPRREDGEG</sequence>
<keyword evidence="3" id="KW-1185">Reference proteome</keyword>
<protein>
    <submittedName>
        <fullName evidence="2">Uncharacterized protein</fullName>
    </submittedName>
</protein>
<comment type="caution">
    <text evidence="2">The sequence shown here is derived from an EMBL/GenBank/DDBJ whole genome shotgun (WGS) entry which is preliminary data.</text>
</comment>
<dbReference type="EMBL" id="JAPDOD010000012">
    <property type="protein sequence ID" value="MDA0161447.1"/>
    <property type="molecule type" value="Genomic_DNA"/>
</dbReference>
<evidence type="ECO:0000313" key="2">
    <source>
        <dbReference type="EMBL" id="MDA0161447.1"/>
    </source>
</evidence>
<name>A0A9X3S1S4_9ACTN</name>
<proteinExistence type="predicted"/>
<feature type="transmembrane region" description="Helical" evidence="1">
    <location>
        <begin position="7"/>
        <end position="24"/>
    </location>
</feature>
<evidence type="ECO:0000313" key="3">
    <source>
        <dbReference type="Proteomes" id="UP001149140"/>
    </source>
</evidence>
<gene>
    <name evidence="2" type="ORF">OM076_14310</name>
</gene>
<dbReference type="AlphaFoldDB" id="A0A9X3S1S4"/>
<dbReference type="Proteomes" id="UP001149140">
    <property type="component" value="Unassembled WGS sequence"/>
</dbReference>
<organism evidence="2 3">
    <name type="scientific">Solirubrobacter ginsenosidimutans</name>
    <dbReference type="NCBI Taxonomy" id="490573"/>
    <lineage>
        <taxon>Bacteria</taxon>
        <taxon>Bacillati</taxon>
        <taxon>Actinomycetota</taxon>
        <taxon>Thermoleophilia</taxon>
        <taxon>Solirubrobacterales</taxon>
        <taxon>Solirubrobacteraceae</taxon>
        <taxon>Solirubrobacter</taxon>
    </lineage>
</organism>